<gene>
    <name evidence="5" type="ORF">PMEA_00034977</name>
</gene>
<evidence type="ECO:0000256" key="1">
    <source>
        <dbReference type="ARBA" id="ARBA00008949"/>
    </source>
</evidence>
<dbReference type="EMBL" id="CALNXJ010000009">
    <property type="protein sequence ID" value="CAH3104986.1"/>
    <property type="molecule type" value="Genomic_DNA"/>
</dbReference>
<dbReference type="GO" id="GO:0008218">
    <property type="term" value="P:bioluminescence"/>
    <property type="evidence" value="ECO:0007669"/>
    <property type="project" value="UniProtKB-KW"/>
</dbReference>
<dbReference type="AlphaFoldDB" id="A0AAU9WAQ9"/>
<evidence type="ECO:0000256" key="3">
    <source>
        <dbReference type="ARBA" id="ARBA00023223"/>
    </source>
</evidence>
<keyword evidence="4" id="KW-0599">Photoprotein</keyword>
<dbReference type="Proteomes" id="UP001159428">
    <property type="component" value="Unassembled WGS sequence"/>
</dbReference>
<dbReference type="InterPro" id="IPR011584">
    <property type="entry name" value="GFP-related"/>
</dbReference>
<organism evidence="5 6">
    <name type="scientific">Pocillopora meandrina</name>
    <dbReference type="NCBI Taxonomy" id="46732"/>
    <lineage>
        <taxon>Eukaryota</taxon>
        <taxon>Metazoa</taxon>
        <taxon>Cnidaria</taxon>
        <taxon>Anthozoa</taxon>
        <taxon>Hexacorallia</taxon>
        <taxon>Scleractinia</taxon>
        <taxon>Astrocoeniina</taxon>
        <taxon>Pocilloporidae</taxon>
        <taxon>Pocillopora</taxon>
    </lineage>
</organism>
<dbReference type="Pfam" id="PF01353">
    <property type="entry name" value="GFP"/>
    <property type="match status" value="1"/>
</dbReference>
<accession>A0AAU9WAQ9</accession>
<keyword evidence="6" id="KW-1185">Reference proteome</keyword>
<comment type="similarity">
    <text evidence="1">Belongs to the GFP family.</text>
</comment>
<proteinExistence type="inferred from homology"/>
<comment type="caution">
    <text evidence="5">The sequence shown here is derived from an EMBL/GenBank/DDBJ whole genome shotgun (WGS) entry which is preliminary data.</text>
</comment>
<keyword evidence="2" id="KW-0157">Chromophore</keyword>
<dbReference type="InterPro" id="IPR009017">
    <property type="entry name" value="GFP"/>
</dbReference>
<dbReference type="Gene3D" id="2.40.155.10">
    <property type="entry name" value="Green fluorescent protein"/>
    <property type="match status" value="1"/>
</dbReference>
<name>A0AAU9WAQ9_9CNID</name>
<keyword evidence="3" id="KW-0455">Luminescence</keyword>
<sequence>GIQKSTFWVTKGGPLPFSVDPLSKVFKYGNRCFGKYPAGMPDYSKQVFPAGMSFERTVTYENGGVATASGHFSIEGDLFKHISMFHGVNFPANGPIMGKRTIG</sequence>
<evidence type="ECO:0000313" key="5">
    <source>
        <dbReference type="EMBL" id="CAH3104986.1"/>
    </source>
</evidence>
<feature type="non-terminal residue" evidence="5">
    <location>
        <position position="1"/>
    </location>
</feature>
<evidence type="ECO:0000256" key="4">
    <source>
        <dbReference type="ARBA" id="ARBA00023262"/>
    </source>
</evidence>
<protein>
    <submittedName>
        <fullName evidence="5">Uncharacterized protein</fullName>
    </submittedName>
</protein>
<reference evidence="5 6" key="1">
    <citation type="submission" date="2022-05" db="EMBL/GenBank/DDBJ databases">
        <authorList>
            <consortium name="Genoscope - CEA"/>
            <person name="William W."/>
        </authorList>
    </citation>
    <scope>NUCLEOTIDE SEQUENCE [LARGE SCALE GENOMIC DNA]</scope>
</reference>
<dbReference type="SUPFAM" id="SSF54511">
    <property type="entry name" value="GFP-like"/>
    <property type="match status" value="1"/>
</dbReference>
<evidence type="ECO:0000313" key="6">
    <source>
        <dbReference type="Proteomes" id="UP001159428"/>
    </source>
</evidence>
<evidence type="ECO:0000256" key="2">
    <source>
        <dbReference type="ARBA" id="ARBA00022991"/>
    </source>
</evidence>